<feature type="compositionally biased region" description="Basic and acidic residues" evidence="7">
    <location>
        <begin position="2196"/>
        <end position="2209"/>
    </location>
</feature>
<feature type="region of interest" description="Disordered" evidence="7">
    <location>
        <begin position="1323"/>
        <end position="1342"/>
    </location>
</feature>
<dbReference type="EMBL" id="CAWYQH010000163">
    <property type="protein sequence ID" value="CAK8697546.1"/>
    <property type="molecule type" value="Genomic_DNA"/>
</dbReference>
<evidence type="ECO:0000259" key="8">
    <source>
        <dbReference type="PROSITE" id="PS50237"/>
    </source>
</evidence>
<evidence type="ECO:0000256" key="5">
    <source>
        <dbReference type="PROSITE-ProRule" id="PRU00104"/>
    </source>
</evidence>
<evidence type="ECO:0000313" key="12">
    <source>
        <dbReference type="Proteomes" id="UP001642483"/>
    </source>
</evidence>
<feature type="compositionally biased region" description="Basic and acidic residues" evidence="7">
    <location>
        <begin position="1733"/>
        <end position="1776"/>
    </location>
</feature>
<keyword evidence="3 5" id="KW-0833">Ubl conjugation pathway</keyword>
<feature type="region of interest" description="Disordered" evidence="7">
    <location>
        <begin position="2586"/>
        <end position="2649"/>
    </location>
</feature>
<sequence>MKPHVSNIRFIVQPLAKTNQTDFVEEEKFQEKLLRLSESAFSTYSSDVSPTLKLLQENVIKDCAVGPAHLAFLLDDGRVCRTSYTVSTKSANAQKLPDESYKDKQSGSKSESRSSKLLRACSSHVNPYNMDFLGVAGSGSWSRWGNRIGVIRSSSSNSGTASSTSARKTTRPSNASSGDNVTGSGIRLVRAGQMRGRNLPLLSGGQRVMVPASHVPEELINQVQGVLQGKSRSVIVRELQRTNLDVNLAVNNLLSRDDEDNDDLDDGVSDYIPGEELMSLLDGGGQPGEHPRVVIDADTMLAEDLLGYTLSRAPSNRNLGAPPGDKDDGDDTISRYGNSQWSDQLKNSDGSSKSKPGGCECLLGDELQWWTEEDGTPAKFKLVGAMYSDLVAVDLNGKLRQWKWVCKVPHRGTTFHSRSTSLKLDNEKIALLSACSIQASVVTEEGCVSTWMDDSVAKHTMSLDLPCFVSEPIKTERAKCLHVCSLYSVVLTDLGRLYWWGVLPFNQRKKILEKSQNTLQQNADKDSDSSNAELVVGSQVCLRNFPIYHAGAIAINVANGTPKVGRLLQSVWNLEKKSSFQILTSKSTEHKTETNTSLDSNGNVTSMVDSAANSNKRKRSFDDDESEDLDVEEDWELKEVVFVEDVRSVPVGRVTKVDKSIVAVYFSNDQQKPTEEDATTNLNSCRLLHKDDVVVMKSNAPRVLDCIQKTPRRLQFDSRLKLHCVNAMESGVGAIASTSSGKLTCFKLSLNSGKMTSQRRFPTKPESFYANKENEEGCSSKTPKTCKLLNCGRASPMLLQDYNAMLYPLIADENGGIKDPIWADLPPLFASGMGIFADSSGNRHTVSVLAFQSQLLMPLVMRRDIKGFETLISSAEESKKVAWTDVFYQSLCNERCDGQRNILHMCIEMTIPSSNKEQKDDEKIKEERSKLLASSFKTKKELNTESTSSSQSSSSTISTPSPSTSSQFMSSWERMNAVNAIANAVTFAKNTPKPQTSPVRPVDGSSSSRTASSQPPPYDVFRLIPFSDGYHPPASPLASPVSSWPPDPPYADADMEAEEGMNLSMSGSQKKKNLEKSSSQLGGWSEVSGVKDRGSRADALEILKLICKSNCTEPYLKKLLSHKDSSGYTPFMFAVAHRAYPAALVIFKAALNLTMETCCGKSKETKENNQNYTFSEFSLNEVEQKELQTMIYPSDSDADDNPLYMLCCNDTCSFTWTGVEHINQNIFECLTCGLTERLCCCTECAMVCHKGHDCKLKKTSPTAYCDCWEKCACKTLVEGDNTDRMSLLRMLLATSSLYEEYNSSGQHIVQFLVQTVARQCEEQRQYRPTSRSARMSTSSLRSRVSRMSAKFASQGSEHDTPEHDLRPPQFCREALLQMLSDWNAVYSLLMSGFKGRRDNLSMSSRLDGKEHSSSFATLHPEDEDVIAKQSGTIRLDMFTHTLIVKCSGAEYLDRLLETLIHTVQATKHKNHKEGVTMAQRFLRSVIRVFVILTAQSTPDKLASRATLYNQPAVSKCRRVFMALITLSVEELCELAESLIAPVRMGVARPTTPYMLGATNADVINGSTATFSRLPFPPRNDASDDDDDGKDTSRQAKTSKVRKRNKHSSRYRRLSSRRAHRNQGSEVRSQEVNDEESVDLVVVSQDTQPVDDESVDIPLTSNENQGAEEERQFNLYPAGGDGNEPDVVEDESDMDLTDLDLNIESESDIMDSDGSESGTVFASGSFTYEEDDDTKTLDGRSLPDRQKVTKHDDEDTDSDHWQDEVNLERRSTREQRAKARQQPHTMQWAMGTSSMIPIKGVSGGARPPNDGLGTNPGNPGISGFSAVWMNNTRNYVHQKRPKHAAADEIRMSSLSVTKAQLSRLFATCIREITHLLTTLRRGDYLTEIPTLSTVLEISYKDSKFLSNFVQRFMRTTWTWLLTIVESTECQLRYGQVLSMASSPSHLEHPHHKRRASGAPHRPRDASRGHGSLSTSEDIAARQDFLSYILSLMRSHSNEHSDLLPIVDVSSLKHIAYVLDAYIYYLRALSDNELDDDAKREAAASRLQNMSLDIGYDNSDNEEEDEEYMSCHEDLYSVALQSDPVKPGAHVISDADMSTFSQSLSSFFRRSESMTFLGCADPNAFEVPLAVALPLAEKPHLLQPSSRKEELFGRPRMDDNSSSLGSLSMSVSRRMNAADRSKKDEVEKKQPAITEPRMPLKEQVVDAKEEPPESPTVQDLSKTAPSTEDATKKKPTEEMETEPVDLATKHVAPTEEVAVETPPPAVTVTVADDVSTDVASCSTMASENNISDEIVCAHKVLGKCRLTLELFSRIFLDTVGAEPKSILYELGGFEVRETKFRKEMERLRTSQTTDLQLNVERGRSLLIQQTFKHLNQHAKRKAGSSQPLAVLRVKVLFENEPGEGTGVARSFYTAISEALLSSERLPSLEGLLPGSSSSTSRKAASMHHSLVARLCKREREREDRARGGTTSATNSGSRNINLRSFLTARYREFSAGARRSGSESLSISASPYVKWSPGRARSNQYSMDRSKQAIGDRLYPKVVTFHSGWAAKITGMLLELPAYELLHLLRNEHTLQNRVNEAVELLTSSNYESDQQESADRRDSSSSEAGTATGESRDESAKTSDEKDTKDAVGKDEDRSSEENDGGPALFYQPGKRGVYAVASWGDATDARFNAYRNVGRIIGLCLLQNELCPLPLCRHVLKVILGRKIHWHDLAFFDPTLYESLRQLVLDVESGVGDEVLEDLDLNFTVDPPNEEGGQQVELLPDGSSISVTRDNLLDYVRRYALQRMVGCCRKQLEKLRQGVYDVLPRSAMQNLTAEDLRLLVNGCGNVDVHTLISYTLFNDESGKTGASTEKLTQFKRWFWAVVDRFNSSERQELLYFWTGSPALPASEDGFQPMPTITIRPPDDHHLPTANTCISRLYVPLYSTKQILKQKLSIAIKTKNFGFV</sequence>
<dbReference type="CDD" id="cd19675">
    <property type="entry name" value="UBR-box_UBR5"/>
    <property type="match status" value="1"/>
</dbReference>
<feature type="domain" description="UBR-type" evidence="9">
    <location>
        <begin position="1210"/>
        <end position="1278"/>
    </location>
</feature>
<keyword evidence="1" id="KW-0479">Metal-binding</keyword>
<dbReference type="PANTHER" id="PTHR46276:SF1">
    <property type="entry name" value="E3 UBIQUITIN-PROTEIN LIGASE UBR5"/>
    <property type="match status" value="1"/>
</dbReference>
<dbReference type="InterPro" id="IPR009091">
    <property type="entry name" value="RCC1/BLIP-II"/>
</dbReference>
<dbReference type="SUPFAM" id="SSF50985">
    <property type="entry name" value="RCC1/BLIP-II"/>
    <property type="match status" value="1"/>
</dbReference>
<protein>
    <recommendedName>
        <fullName evidence="13">E3 ubiquitin-protein ligase UBR5</fullName>
    </recommendedName>
</protein>
<dbReference type="Proteomes" id="UP001642483">
    <property type="component" value="Unassembled WGS sequence"/>
</dbReference>
<dbReference type="InterPro" id="IPR047503">
    <property type="entry name" value="UBR-box_UBR5"/>
</dbReference>
<dbReference type="InterPro" id="IPR035983">
    <property type="entry name" value="Hect_E3_ubiquitin_ligase"/>
</dbReference>
<dbReference type="SMART" id="SM00517">
    <property type="entry name" value="PolyA"/>
    <property type="match status" value="1"/>
</dbReference>
<feature type="region of interest" description="Disordered" evidence="7">
    <location>
        <begin position="585"/>
        <end position="625"/>
    </location>
</feature>
<feature type="region of interest" description="Disordered" evidence="7">
    <location>
        <begin position="2144"/>
        <end position="2259"/>
    </location>
</feature>
<feature type="region of interest" description="Disordered" evidence="7">
    <location>
        <begin position="935"/>
        <end position="969"/>
    </location>
</feature>
<dbReference type="SMART" id="SM00396">
    <property type="entry name" value="ZnF_UBR1"/>
    <property type="match status" value="1"/>
</dbReference>
<feature type="domain" description="HECT" evidence="8">
    <location>
        <begin position="2667"/>
        <end position="2947"/>
    </location>
</feature>
<comment type="caution">
    <text evidence="11">The sequence shown here is derived from an EMBL/GenBank/DDBJ whole genome shotgun (WGS) entry which is preliminary data.</text>
</comment>
<dbReference type="InterPro" id="IPR003126">
    <property type="entry name" value="Znf_UBR"/>
</dbReference>
<feature type="compositionally biased region" description="Basic and acidic residues" evidence="7">
    <location>
        <begin position="2144"/>
        <end position="2157"/>
    </location>
</feature>
<dbReference type="Gene3D" id="1.10.1900.10">
    <property type="entry name" value="c-terminal domain of poly(a) binding protein"/>
    <property type="match status" value="1"/>
</dbReference>
<proteinExistence type="predicted"/>
<evidence type="ECO:0000256" key="1">
    <source>
        <dbReference type="ARBA" id="ARBA00022723"/>
    </source>
</evidence>
<feature type="region of interest" description="Disordered" evidence="7">
    <location>
        <begin position="1707"/>
        <end position="1785"/>
    </location>
</feature>
<dbReference type="PANTHER" id="PTHR46276">
    <property type="entry name" value="E3 UBIQUITIN-PROTEIN LIGASE UBR5"/>
    <property type="match status" value="1"/>
</dbReference>
<evidence type="ECO:0000259" key="10">
    <source>
        <dbReference type="PROSITE" id="PS51309"/>
    </source>
</evidence>
<evidence type="ECO:0000313" key="11">
    <source>
        <dbReference type="EMBL" id="CAK8697546.1"/>
    </source>
</evidence>
<feature type="compositionally biased region" description="Polar residues" evidence="7">
    <location>
        <begin position="172"/>
        <end position="183"/>
    </location>
</feature>
<feature type="region of interest" description="Disordered" evidence="7">
    <location>
        <begin position="312"/>
        <end position="355"/>
    </location>
</feature>
<evidence type="ECO:0000256" key="6">
    <source>
        <dbReference type="PROSITE-ProRule" id="PRU00508"/>
    </source>
</evidence>
<dbReference type="PROSITE" id="PS50237">
    <property type="entry name" value="HECT"/>
    <property type="match status" value="1"/>
</dbReference>
<feature type="compositionally biased region" description="Low complexity" evidence="7">
    <location>
        <begin position="2159"/>
        <end position="2173"/>
    </location>
</feature>
<dbReference type="SMART" id="SM00119">
    <property type="entry name" value="HECTc"/>
    <property type="match status" value="1"/>
</dbReference>
<feature type="compositionally biased region" description="Basic and acidic residues" evidence="7">
    <location>
        <begin position="96"/>
        <end position="114"/>
    </location>
</feature>
<feature type="zinc finger region" description="UBR-type" evidence="6">
    <location>
        <begin position="1210"/>
        <end position="1278"/>
    </location>
</feature>
<feature type="region of interest" description="Disordered" evidence="7">
    <location>
        <begin position="1941"/>
        <end position="1973"/>
    </location>
</feature>
<dbReference type="PROSITE" id="PS51309">
    <property type="entry name" value="PABC"/>
    <property type="match status" value="1"/>
</dbReference>
<feature type="compositionally biased region" description="Polar residues" evidence="7">
    <location>
        <begin position="2466"/>
        <end position="2475"/>
    </location>
</feature>
<evidence type="ECO:0000256" key="2">
    <source>
        <dbReference type="ARBA" id="ARBA00022771"/>
    </source>
</evidence>
<keyword evidence="12" id="KW-1185">Reference proteome</keyword>
<feature type="compositionally biased region" description="Basic and acidic residues" evidence="7">
    <location>
        <begin position="2174"/>
        <end position="2188"/>
    </location>
</feature>
<evidence type="ECO:0000256" key="4">
    <source>
        <dbReference type="ARBA" id="ARBA00022833"/>
    </source>
</evidence>
<feature type="region of interest" description="Disordered" evidence="7">
    <location>
        <begin position="1063"/>
        <end position="1082"/>
    </location>
</feature>
<feature type="compositionally biased region" description="Basic residues" evidence="7">
    <location>
        <begin position="1596"/>
        <end position="1620"/>
    </location>
</feature>
<dbReference type="InterPro" id="IPR024725">
    <property type="entry name" value="UBR5_UBA"/>
</dbReference>
<dbReference type="Pfam" id="PF11547">
    <property type="entry name" value="E3_UbLigase_EDD"/>
    <property type="match status" value="1"/>
</dbReference>
<dbReference type="Pfam" id="PF00632">
    <property type="entry name" value="HECT"/>
    <property type="match status" value="1"/>
</dbReference>
<organism evidence="11 12">
    <name type="scientific">Clavelina lepadiformis</name>
    <name type="common">Light-bulb sea squirt</name>
    <name type="synonym">Ascidia lepadiformis</name>
    <dbReference type="NCBI Taxonomy" id="159417"/>
    <lineage>
        <taxon>Eukaryota</taxon>
        <taxon>Metazoa</taxon>
        <taxon>Chordata</taxon>
        <taxon>Tunicata</taxon>
        <taxon>Ascidiacea</taxon>
        <taxon>Aplousobranchia</taxon>
        <taxon>Clavelinidae</taxon>
        <taxon>Clavelina</taxon>
    </lineage>
</organism>
<dbReference type="PROSITE" id="PS51157">
    <property type="entry name" value="ZF_UBR"/>
    <property type="match status" value="1"/>
</dbReference>
<dbReference type="Gene3D" id="3.30.2410.10">
    <property type="entry name" value="Hect, E3 ligase catalytic domain"/>
    <property type="match status" value="1"/>
</dbReference>
<dbReference type="Gene3D" id="3.30.2160.10">
    <property type="entry name" value="Hect, E3 ligase catalytic domain"/>
    <property type="match status" value="1"/>
</dbReference>
<dbReference type="InterPro" id="IPR002004">
    <property type="entry name" value="PABP_HYD_C"/>
</dbReference>
<dbReference type="InterPro" id="IPR036053">
    <property type="entry name" value="PABP-dom"/>
</dbReference>
<feature type="compositionally biased region" description="Polar residues" evidence="7">
    <location>
        <begin position="2213"/>
        <end position="2226"/>
    </location>
</feature>
<feature type="region of interest" description="Disordered" evidence="7">
    <location>
        <begin position="91"/>
        <end position="115"/>
    </location>
</feature>
<feature type="region of interest" description="Disordered" evidence="7">
    <location>
        <begin position="152"/>
        <end position="185"/>
    </location>
</feature>
<keyword evidence="4" id="KW-0862">Zinc</keyword>
<accession>A0ABP0H2T7</accession>
<feature type="region of interest" description="Disordered" evidence="7">
    <location>
        <begin position="1568"/>
        <end position="1668"/>
    </location>
</feature>
<feature type="active site" description="Glycyl thioester intermediate" evidence="5">
    <location>
        <position position="2916"/>
    </location>
</feature>
<feature type="region of interest" description="Disordered" evidence="7">
    <location>
        <begin position="2454"/>
        <end position="2475"/>
    </location>
</feature>
<name>A0ABP0H2T7_CLALP</name>
<keyword evidence="2" id="KW-0863">Zinc-finger</keyword>
<dbReference type="Gene3D" id="3.90.1750.10">
    <property type="entry name" value="Hect, E3 ligase catalytic domains"/>
    <property type="match status" value="1"/>
</dbReference>
<evidence type="ECO:0000259" key="9">
    <source>
        <dbReference type="PROSITE" id="PS51157"/>
    </source>
</evidence>
<reference evidence="11 12" key="1">
    <citation type="submission" date="2024-02" db="EMBL/GenBank/DDBJ databases">
        <authorList>
            <person name="Daric V."/>
            <person name="Darras S."/>
        </authorList>
    </citation>
    <scope>NUCLEOTIDE SEQUENCE [LARGE SCALE GENOMIC DNA]</scope>
</reference>
<dbReference type="SUPFAM" id="SSF56204">
    <property type="entry name" value="Hect, E3 ligase catalytic domain"/>
    <property type="match status" value="1"/>
</dbReference>
<feature type="region of interest" description="Disordered" evidence="7">
    <location>
        <begin position="989"/>
        <end position="1018"/>
    </location>
</feature>
<dbReference type="SUPFAM" id="SSF63570">
    <property type="entry name" value="PABC (PABP) domain"/>
    <property type="match status" value="1"/>
</dbReference>
<dbReference type="Gene3D" id="1.10.8.10">
    <property type="entry name" value="DNA helicase RuvA subunit, C-terminal domain"/>
    <property type="match status" value="1"/>
</dbReference>
<dbReference type="InterPro" id="IPR000569">
    <property type="entry name" value="HECT_dom"/>
</dbReference>
<feature type="compositionally biased region" description="Polar residues" evidence="7">
    <location>
        <begin position="1714"/>
        <end position="1725"/>
    </location>
</feature>
<feature type="region of interest" description="Disordered" evidence="7">
    <location>
        <begin position="1034"/>
        <end position="1054"/>
    </location>
</feature>
<feature type="compositionally biased region" description="Basic and acidic residues" evidence="7">
    <location>
        <begin position="2613"/>
        <end position="2640"/>
    </location>
</feature>
<dbReference type="CDD" id="cd14423">
    <property type="entry name" value="CUE_UBR5"/>
    <property type="match status" value="1"/>
</dbReference>
<feature type="compositionally biased region" description="Low complexity" evidence="7">
    <location>
        <begin position="153"/>
        <end position="167"/>
    </location>
</feature>
<feature type="compositionally biased region" description="Basic and acidic residues" evidence="7">
    <location>
        <begin position="2454"/>
        <end position="2464"/>
    </location>
</feature>
<dbReference type="Pfam" id="PF00658">
    <property type="entry name" value="MLLE"/>
    <property type="match status" value="1"/>
</dbReference>
<evidence type="ECO:0008006" key="13">
    <source>
        <dbReference type="Google" id="ProtNLM"/>
    </source>
</evidence>
<evidence type="ECO:0000256" key="7">
    <source>
        <dbReference type="SAM" id="MobiDB-lite"/>
    </source>
</evidence>
<feature type="compositionally biased region" description="Polar residues" evidence="7">
    <location>
        <begin position="989"/>
        <end position="998"/>
    </location>
</feature>
<feature type="domain" description="PABC" evidence="10">
    <location>
        <begin position="2512"/>
        <end position="2589"/>
    </location>
</feature>
<evidence type="ECO:0000256" key="3">
    <source>
        <dbReference type="ARBA" id="ARBA00022786"/>
    </source>
</evidence>
<feature type="compositionally biased region" description="Low complexity" evidence="7">
    <location>
        <begin position="946"/>
        <end position="969"/>
    </location>
</feature>
<feature type="compositionally biased region" description="Polar residues" evidence="7">
    <location>
        <begin position="335"/>
        <end position="354"/>
    </location>
</feature>
<feature type="compositionally biased region" description="Polar residues" evidence="7">
    <location>
        <begin position="1326"/>
        <end position="1342"/>
    </location>
</feature>
<feature type="compositionally biased region" description="Polar residues" evidence="7">
    <location>
        <begin position="594"/>
        <end position="614"/>
    </location>
</feature>
<gene>
    <name evidence="11" type="ORF">CVLEPA_LOCUS30751</name>
</gene>